<evidence type="ECO:0000313" key="2">
    <source>
        <dbReference type="EMBL" id="KFD19076.1"/>
    </source>
</evidence>
<reference evidence="2 3" key="1">
    <citation type="submission" date="2014-05" db="EMBL/GenBank/DDBJ databases">
        <title>ATOL: Assembling a taxonomically balanced genome-scale reconstruction of the evolutionary history of the Enterobacteriaceae.</title>
        <authorList>
            <person name="Plunkett G.III."/>
            <person name="Neeno-Eckwall E.C."/>
            <person name="Glasner J.D."/>
            <person name="Perna N.T."/>
        </authorList>
    </citation>
    <scope>NUCLEOTIDE SEQUENCE [LARGE SCALE GENOMIC DNA]</scope>
    <source>
        <strain evidence="2 3">ATCC 33301</strain>
    </source>
</reference>
<dbReference type="InterPro" id="IPR007684">
    <property type="entry name" value="Znf_Ogr/Delta"/>
</dbReference>
<protein>
    <submittedName>
        <fullName evidence="2">Phage transcriptional activator</fullName>
    </submittedName>
</protein>
<gene>
    <name evidence="2" type="ORF">GTPT_2014</name>
</gene>
<organism evidence="2 3">
    <name type="scientific">Tatumella ptyseos ATCC 33301</name>
    <dbReference type="NCBI Taxonomy" id="1005995"/>
    <lineage>
        <taxon>Bacteria</taxon>
        <taxon>Pseudomonadati</taxon>
        <taxon>Pseudomonadota</taxon>
        <taxon>Gammaproteobacteria</taxon>
        <taxon>Enterobacterales</taxon>
        <taxon>Erwiniaceae</taxon>
        <taxon>Tatumella</taxon>
    </lineage>
</organism>
<dbReference type="Proteomes" id="UP000028602">
    <property type="component" value="Unassembled WGS sequence"/>
</dbReference>
<sequence>MMRCPVCQHNSHTRTSRYLTETAKEIYYQCRNIECSCTFKTIESLDKLITAPDISTSASGSRPPGYE</sequence>
<evidence type="ECO:0000313" key="3">
    <source>
        <dbReference type="Proteomes" id="UP000028602"/>
    </source>
</evidence>
<proteinExistence type="predicted"/>
<feature type="domain" description="Zinc finger Ogr/Delta-type" evidence="1">
    <location>
        <begin position="3"/>
        <end position="48"/>
    </location>
</feature>
<dbReference type="AlphaFoldDB" id="A0A085JF30"/>
<name>A0A085JF30_9GAMM</name>
<dbReference type="OrthoDB" id="6895359at2"/>
<keyword evidence="3" id="KW-1185">Reference proteome</keyword>
<evidence type="ECO:0000259" key="1">
    <source>
        <dbReference type="Pfam" id="PF04606"/>
    </source>
</evidence>
<accession>A0A085JF30</accession>
<dbReference type="Pfam" id="PF04606">
    <property type="entry name" value="Ogr_Delta"/>
    <property type="match status" value="1"/>
</dbReference>
<dbReference type="EMBL" id="JMPR01000034">
    <property type="protein sequence ID" value="KFD19076.1"/>
    <property type="molecule type" value="Genomic_DNA"/>
</dbReference>
<comment type="caution">
    <text evidence="2">The sequence shown here is derived from an EMBL/GenBank/DDBJ whole genome shotgun (WGS) entry which is preliminary data.</text>
</comment>
<dbReference type="eggNOG" id="ENOG5032UYH">
    <property type="taxonomic scope" value="Bacteria"/>
</dbReference>
<dbReference type="RefSeq" id="WP_025902080.1">
    <property type="nucleotide sequence ID" value="NZ_ATMJ01000068.1"/>
</dbReference>